<dbReference type="Gene3D" id="2.60.120.560">
    <property type="entry name" value="Exo-inulinase, domain 1"/>
    <property type="match status" value="2"/>
</dbReference>
<evidence type="ECO:0000313" key="3">
    <source>
        <dbReference type="EMBL" id="SCM59362.1"/>
    </source>
</evidence>
<dbReference type="EMBL" id="LT608328">
    <property type="protein sequence ID" value="SCM59362.1"/>
    <property type="molecule type" value="Genomic_DNA"/>
</dbReference>
<evidence type="ECO:0000256" key="1">
    <source>
        <dbReference type="SAM" id="SignalP"/>
    </source>
</evidence>
<evidence type="ECO:0000259" key="2">
    <source>
        <dbReference type="Pfam" id="PF06439"/>
    </source>
</evidence>
<sequence length="1127" mass="123363">MKAIRLIIICLLIAGGLQAQLPQGRTKATIIADALAQLPADNQTQYSQTMTDLVSTGEEGLLELIGRMNPPGNQSNERLDYAISGWTNFVANDEARRAVAADAFGKALGQSLDNEVKAFVIRQLGQIGTDQHVESLAALLKEEQLSAPAAQALVSIGSEKAKEAIAAELSASRSEKLKINLINALGQARYSPAEQILLSELGENPSEEIANSVLATLGSMGTRNAIVPLKNAAKKVNYSYQGANGATAAYISLLKRLVKSDPKEVAKEGEQLLAFAVKQNRPDLKVAASQLLLEVPSVNKGKLLNSALKDGDIKYLTRLLEAYPFHNDRKATEKIVKELTPKASAGKQAALIYWIGNHKIANGATLLSGYATSGNRMVQKAAISSLAKIGNEQAMLVLAGLLKNRDDETVSLAKDALSTYKGDISYTLASVFNECGDAGKKAILQLIANRKMESQYNLVYNQLFTDNSVIKAEAANTLQHVVTDKQLDDLFNLLEQSDAAYLPALQQAVNAALSALPAGEQMKLVSDRMGRSANKHLYYTALANSGTPEAMAMITKAYGSESGKNKSAALDALINWKSFSAIYPMLDIARSSNDKGELGKLTDAIVATIAKSDQTDAVKYLYLREAMQFAQTDKQKNEILRQLGNTGQYQAMLFVAPFMDNAALSENAALAAMNIALNNPSFAGAETTRILEKVSKTLKNPDAGYQRESIKKFLNENPQTGGYLSIFNGKNLDGWKGLVENPIKRAKMSAKELAAAQKKADAVAKTGWIVEDGILLFTGKGDNLCTEKQYGDFEMLVDWKLYPGPEPDAGIYLRGTPQVQIWDTARVNVGAQVGSGGLYNNQKNPSKPLKVADQKVGEWNTFRIRMVGERVSVWLNGELVTDNVILENYWDRSQPIFPIEQIELQAHGSKVAYRDIFIKEIERPEPFQLSDEEKKEGFRILFDGTNLDQWIGNKRDYVVESGNIVLYPSQNFGGNLYTKEQFDNFVFRFEFMLTPGANNGLGIRTPLEGDAAYVGMELQILDNDAPIYKDLQAYQYHGSVYGVIPAKRGYLKPTGEWNYQEVIADGDNIKVILNGTTILDGNIREASKNGTMDKREHPGLLNKTGHIGFLGHGSEVKFRNIRIKELK</sequence>
<dbReference type="Pfam" id="PF06439">
    <property type="entry name" value="3keto-disac_hyd"/>
    <property type="match status" value="2"/>
</dbReference>
<protein>
    <recommendedName>
        <fullName evidence="2">3-keto-alpha-glucoside-1,2-lyase/3-keto-2-hydroxy-glucal hydratase domain-containing protein</fullName>
    </recommendedName>
</protein>
<dbReference type="InterPro" id="IPR016024">
    <property type="entry name" value="ARM-type_fold"/>
</dbReference>
<dbReference type="Gene3D" id="1.25.10.10">
    <property type="entry name" value="Leucine-rich Repeat Variant"/>
    <property type="match status" value="2"/>
</dbReference>
<feature type="chain" id="PRO_5009604013" description="3-keto-alpha-glucoside-1,2-lyase/3-keto-2-hydroxy-glucal hydratase domain-containing protein" evidence="1">
    <location>
        <begin position="20"/>
        <end position="1127"/>
    </location>
</feature>
<dbReference type="RefSeq" id="WP_071137661.1">
    <property type="nucleotide sequence ID" value="NZ_LT608328.1"/>
</dbReference>
<proteinExistence type="predicted"/>
<organism evidence="3 4">
    <name type="scientific">Petrimonas mucosa</name>
    <dbReference type="NCBI Taxonomy" id="1642646"/>
    <lineage>
        <taxon>Bacteria</taxon>
        <taxon>Pseudomonadati</taxon>
        <taxon>Bacteroidota</taxon>
        <taxon>Bacteroidia</taxon>
        <taxon>Bacteroidales</taxon>
        <taxon>Dysgonomonadaceae</taxon>
        <taxon>Petrimonas</taxon>
    </lineage>
</organism>
<dbReference type="SMART" id="SM00567">
    <property type="entry name" value="EZ_HEAT"/>
    <property type="match status" value="2"/>
</dbReference>
<dbReference type="STRING" id="1642646.ING2E5A_2566"/>
<accession>A0A1G4GA08</accession>
<keyword evidence="1" id="KW-0732">Signal</keyword>
<dbReference type="Proteomes" id="UP000178485">
    <property type="component" value="Chromosome i"/>
</dbReference>
<dbReference type="InterPro" id="IPR011989">
    <property type="entry name" value="ARM-like"/>
</dbReference>
<feature type="signal peptide" evidence="1">
    <location>
        <begin position="1"/>
        <end position="19"/>
    </location>
</feature>
<reference evidence="3 4" key="1">
    <citation type="submission" date="2016-08" db="EMBL/GenBank/DDBJ databases">
        <authorList>
            <person name="Seilhamer J.J."/>
        </authorList>
    </citation>
    <scope>NUCLEOTIDE SEQUENCE [LARGE SCALE GENOMIC DNA]</scope>
    <source>
        <strain evidence="3">ING2-E5A</strain>
    </source>
</reference>
<evidence type="ECO:0000313" key="4">
    <source>
        <dbReference type="Proteomes" id="UP000178485"/>
    </source>
</evidence>
<dbReference type="InterPro" id="IPR004155">
    <property type="entry name" value="PBS_lyase_HEAT"/>
</dbReference>
<dbReference type="SUPFAM" id="SSF48371">
    <property type="entry name" value="ARM repeat"/>
    <property type="match status" value="2"/>
</dbReference>
<dbReference type="InterPro" id="IPR010496">
    <property type="entry name" value="AL/BT2_dom"/>
</dbReference>
<name>A0A1G4GA08_9BACT</name>
<dbReference type="GO" id="GO:0016787">
    <property type="term" value="F:hydrolase activity"/>
    <property type="evidence" value="ECO:0007669"/>
    <property type="project" value="InterPro"/>
</dbReference>
<keyword evidence="4" id="KW-1185">Reference proteome</keyword>
<gene>
    <name evidence="3" type="ORF">ING2E5A_2566</name>
</gene>
<dbReference type="AlphaFoldDB" id="A0A1G4GA08"/>
<feature type="domain" description="3-keto-alpha-glucoside-1,2-lyase/3-keto-2-hydroxy-glucal hydratase" evidence="2">
    <location>
        <begin position="724"/>
        <end position="919"/>
    </location>
</feature>
<feature type="domain" description="3-keto-alpha-glucoside-1,2-lyase/3-keto-2-hydroxy-glucal hydratase" evidence="2">
    <location>
        <begin position="937"/>
        <end position="1124"/>
    </location>
</feature>
<dbReference type="KEGG" id="pmuc:ING2E5A_2566"/>